<dbReference type="eggNOG" id="KOG1582">
    <property type="taxonomic scope" value="Eukaryota"/>
</dbReference>
<evidence type="ECO:0000256" key="1">
    <source>
        <dbReference type="ARBA" id="ARBA00004141"/>
    </source>
</evidence>
<dbReference type="STRING" id="4096.A0A1U7YL49"/>
<keyword evidence="9" id="KW-1185">Reference proteome</keyword>
<gene>
    <name evidence="10" type="primary">LOC104245623</name>
</gene>
<evidence type="ECO:0000256" key="7">
    <source>
        <dbReference type="ARBA" id="ARBA00023136"/>
    </source>
</evidence>
<keyword evidence="5 8" id="KW-0812">Transmembrane</keyword>
<dbReference type="GO" id="GO:0000139">
    <property type="term" value="C:Golgi membrane"/>
    <property type="evidence" value="ECO:0007669"/>
    <property type="project" value="TreeGrafter"/>
</dbReference>
<comment type="similarity">
    <text evidence="2">Belongs to the nucleotide-sugar transporter family. UDP-galactose:UMP antiporter (TC 2.A.7.11) subfamily.</text>
</comment>
<dbReference type="GO" id="GO:0015297">
    <property type="term" value="F:antiporter activity"/>
    <property type="evidence" value="ECO:0007669"/>
    <property type="project" value="UniProtKB-KW"/>
</dbReference>
<name>A0A1U7YL49_NICSY</name>
<evidence type="ECO:0000256" key="2">
    <source>
        <dbReference type="ARBA" id="ARBA00008349"/>
    </source>
</evidence>
<reference evidence="9" key="1">
    <citation type="journal article" date="2013" name="Genome Biol.">
        <title>Reference genomes and transcriptomes of Nicotiana sylvestris and Nicotiana tomentosiformis.</title>
        <authorList>
            <person name="Sierro N."/>
            <person name="Battey J.N."/>
            <person name="Ouadi S."/>
            <person name="Bovet L."/>
            <person name="Goepfert S."/>
            <person name="Bakaher N."/>
            <person name="Peitsch M.C."/>
            <person name="Ivanov N.V."/>
        </authorList>
    </citation>
    <scope>NUCLEOTIDE SEQUENCE [LARGE SCALE GENOMIC DNA]</scope>
</reference>
<reference evidence="10" key="2">
    <citation type="submission" date="2025-08" db="UniProtKB">
        <authorList>
            <consortium name="RefSeq"/>
        </authorList>
    </citation>
    <scope>IDENTIFICATION</scope>
    <source>
        <tissue evidence="10">Leaf</tissue>
    </source>
</reference>
<dbReference type="Proteomes" id="UP000189701">
    <property type="component" value="Unplaced"/>
</dbReference>
<keyword evidence="3" id="KW-0813">Transport</keyword>
<protein>
    <submittedName>
        <fullName evidence="10">UDP-galactose/UDP-glucose transporter 4-like</fullName>
    </submittedName>
</protein>
<dbReference type="InterPro" id="IPR013657">
    <property type="entry name" value="SCL35B1-4/HUT1"/>
</dbReference>
<dbReference type="AlphaFoldDB" id="A0A1U7YL49"/>
<evidence type="ECO:0000313" key="9">
    <source>
        <dbReference type="Proteomes" id="UP000189701"/>
    </source>
</evidence>
<sequence length="141" mass="15880">MKQAPFLFPDGNSSSCALLGLSLRIVLMSHLFITDFQASCNSWNQWTSSWTLLEYIYNRLQFSYGWYFTFSQGLVFLALIYFLNGFNPKQMVNPWNTSVKLSAVLMSSGGSTKGSLAFLSCPAQIISDPPRLIAKPFPTER</sequence>
<evidence type="ECO:0000256" key="3">
    <source>
        <dbReference type="ARBA" id="ARBA00022448"/>
    </source>
</evidence>
<accession>A0A1U7YL49</accession>
<dbReference type="GO" id="GO:0005789">
    <property type="term" value="C:endoplasmic reticulum membrane"/>
    <property type="evidence" value="ECO:0007669"/>
    <property type="project" value="TreeGrafter"/>
</dbReference>
<keyword evidence="4" id="KW-0050">Antiport</keyword>
<evidence type="ECO:0000256" key="4">
    <source>
        <dbReference type="ARBA" id="ARBA00022449"/>
    </source>
</evidence>
<evidence type="ECO:0000313" key="10">
    <source>
        <dbReference type="RefSeq" id="XP_009799555.1"/>
    </source>
</evidence>
<dbReference type="RefSeq" id="XP_009799555.1">
    <property type="nucleotide sequence ID" value="XM_009801253.1"/>
</dbReference>
<keyword evidence="7 8" id="KW-0472">Membrane</keyword>
<proteinExistence type="inferred from homology"/>
<evidence type="ECO:0000256" key="5">
    <source>
        <dbReference type="ARBA" id="ARBA00022692"/>
    </source>
</evidence>
<evidence type="ECO:0000256" key="6">
    <source>
        <dbReference type="ARBA" id="ARBA00022989"/>
    </source>
</evidence>
<keyword evidence="6 8" id="KW-1133">Transmembrane helix</keyword>
<dbReference type="Pfam" id="PF08449">
    <property type="entry name" value="UAA"/>
    <property type="match status" value="1"/>
</dbReference>
<dbReference type="GO" id="GO:0046964">
    <property type="term" value="F:3'-phosphoadenosine 5'-phosphosulfate transmembrane transporter activity"/>
    <property type="evidence" value="ECO:0007669"/>
    <property type="project" value="TreeGrafter"/>
</dbReference>
<organism evidence="9 10">
    <name type="scientific">Nicotiana sylvestris</name>
    <name type="common">Wood tobacco</name>
    <name type="synonym">South American tobacco</name>
    <dbReference type="NCBI Taxonomy" id="4096"/>
    <lineage>
        <taxon>Eukaryota</taxon>
        <taxon>Viridiplantae</taxon>
        <taxon>Streptophyta</taxon>
        <taxon>Embryophyta</taxon>
        <taxon>Tracheophyta</taxon>
        <taxon>Spermatophyta</taxon>
        <taxon>Magnoliopsida</taxon>
        <taxon>eudicotyledons</taxon>
        <taxon>Gunneridae</taxon>
        <taxon>Pentapetalae</taxon>
        <taxon>asterids</taxon>
        <taxon>lamiids</taxon>
        <taxon>Solanales</taxon>
        <taxon>Solanaceae</taxon>
        <taxon>Nicotianoideae</taxon>
        <taxon>Nicotianeae</taxon>
        <taxon>Nicotiana</taxon>
    </lineage>
</organism>
<dbReference type="PANTHER" id="PTHR10778">
    <property type="entry name" value="SOLUTE CARRIER FAMILY 35 MEMBER B"/>
    <property type="match status" value="1"/>
</dbReference>
<feature type="transmembrane region" description="Helical" evidence="8">
    <location>
        <begin position="62"/>
        <end position="83"/>
    </location>
</feature>
<dbReference type="PANTHER" id="PTHR10778:SF43">
    <property type="entry name" value="UDP-GALACTOSE_UDP-GLUCOSE TRANSPORTER 4-LIKE"/>
    <property type="match status" value="1"/>
</dbReference>
<comment type="subcellular location">
    <subcellularLocation>
        <location evidence="1">Membrane</location>
        <topology evidence="1">Multi-pass membrane protein</topology>
    </subcellularLocation>
</comment>
<evidence type="ECO:0000256" key="8">
    <source>
        <dbReference type="SAM" id="Phobius"/>
    </source>
</evidence>